<keyword evidence="2" id="KW-1185">Reference proteome</keyword>
<dbReference type="OrthoDB" id="9807907at2"/>
<accession>A0A2T2YA52</accession>
<organism evidence="1 2">
    <name type="scientific">Adhaeribacter arboris</name>
    <dbReference type="NCBI Taxonomy" id="2072846"/>
    <lineage>
        <taxon>Bacteria</taxon>
        <taxon>Pseudomonadati</taxon>
        <taxon>Bacteroidota</taxon>
        <taxon>Cytophagia</taxon>
        <taxon>Cytophagales</taxon>
        <taxon>Hymenobacteraceae</taxon>
        <taxon>Adhaeribacter</taxon>
    </lineage>
</organism>
<dbReference type="AlphaFoldDB" id="A0A2T2YA52"/>
<evidence type="ECO:0000313" key="2">
    <source>
        <dbReference type="Proteomes" id="UP000240357"/>
    </source>
</evidence>
<reference evidence="1 2" key="1">
    <citation type="submission" date="2018-03" db="EMBL/GenBank/DDBJ databases">
        <title>Adhaeribacter sp. HMF7605 Genome sequencing and assembly.</title>
        <authorList>
            <person name="Kang H."/>
            <person name="Kang J."/>
            <person name="Cha I."/>
            <person name="Kim H."/>
            <person name="Joh K."/>
        </authorList>
    </citation>
    <scope>NUCLEOTIDE SEQUENCE [LARGE SCALE GENOMIC DNA]</scope>
    <source>
        <strain evidence="1 2">HMF7605</strain>
    </source>
</reference>
<evidence type="ECO:0008006" key="3">
    <source>
        <dbReference type="Google" id="ProtNLM"/>
    </source>
</evidence>
<dbReference type="RefSeq" id="WP_106925822.1">
    <property type="nucleotide sequence ID" value="NZ_PYFT01000001.1"/>
</dbReference>
<evidence type="ECO:0000313" key="1">
    <source>
        <dbReference type="EMBL" id="PSR52318.1"/>
    </source>
</evidence>
<gene>
    <name evidence="1" type="ORF">AHMF7605_01665</name>
</gene>
<name>A0A2T2YA52_9BACT</name>
<proteinExistence type="predicted"/>
<sequence length="101" mass="12132">MNLNLNNYQKYSHQLLSAEQKLFDKYRKDILQFCQEAQSRSAILQYLGITENYENYKKFILKLINERYLNYTDIRHPQSPKQKFVVSQKGLNYLKAISFNS</sequence>
<dbReference type="EMBL" id="PYFT01000001">
    <property type="protein sequence ID" value="PSR52318.1"/>
    <property type="molecule type" value="Genomic_DNA"/>
</dbReference>
<dbReference type="Proteomes" id="UP000240357">
    <property type="component" value="Unassembled WGS sequence"/>
</dbReference>
<comment type="caution">
    <text evidence="1">The sequence shown here is derived from an EMBL/GenBank/DDBJ whole genome shotgun (WGS) entry which is preliminary data.</text>
</comment>
<protein>
    <recommendedName>
        <fullName evidence="3">ArnR1-like winged helix-turn-helix domain-containing protein</fullName>
    </recommendedName>
</protein>